<organism evidence="1 2">
    <name type="scientific">Pseudomonas fontis</name>
    <dbReference type="NCBI Taxonomy" id="2942633"/>
    <lineage>
        <taxon>Bacteria</taxon>
        <taxon>Pseudomonadati</taxon>
        <taxon>Pseudomonadota</taxon>
        <taxon>Gammaproteobacteria</taxon>
        <taxon>Pseudomonadales</taxon>
        <taxon>Pseudomonadaceae</taxon>
        <taxon>Pseudomonas</taxon>
    </lineage>
</organism>
<name>A0ABT5P0B4_9PSED</name>
<keyword evidence="2" id="KW-1185">Reference proteome</keyword>
<comment type="caution">
    <text evidence="1">The sequence shown here is derived from an EMBL/GenBank/DDBJ whole genome shotgun (WGS) entry which is preliminary data.</text>
</comment>
<dbReference type="EMBL" id="JAMDGY010000113">
    <property type="protein sequence ID" value="MDD0993898.1"/>
    <property type="molecule type" value="Genomic_DNA"/>
</dbReference>
<proteinExistence type="predicted"/>
<dbReference type="Proteomes" id="UP001148203">
    <property type="component" value="Unassembled WGS sequence"/>
</dbReference>
<evidence type="ECO:0000313" key="1">
    <source>
        <dbReference type="EMBL" id="MDD0993898.1"/>
    </source>
</evidence>
<accession>A0ABT5P0B4</accession>
<evidence type="ECO:0000313" key="2">
    <source>
        <dbReference type="Proteomes" id="UP001148203"/>
    </source>
</evidence>
<dbReference type="NCBIfam" id="TIGR03360">
    <property type="entry name" value="VI_minor_1"/>
    <property type="match status" value="1"/>
</dbReference>
<protein>
    <submittedName>
        <fullName evidence="1">Type VI secretion system-associated protein TagO</fullName>
    </submittedName>
</protein>
<reference evidence="1 2" key="1">
    <citation type="submission" date="2022-05" db="EMBL/GenBank/DDBJ databases">
        <title>Novel Pseudomonas spp. Isolated from a Rainbow Trout Aquaculture Facility.</title>
        <authorList>
            <person name="Testerman T."/>
            <person name="Graf J."/>
        </authorList>
    </citation>
    <scope>NUCLEOTIDE SEQUENCE [LARGE SCALE GENOMIC DNA]</scope>
    <source>
        <strain evidence="1 2">ID681</strain>
    </source>
</reference>
<gene>
    <name evidence="1" type="primary">tagO</name>
    <name evidence="1" type="ORF">M5G11_25555</name>
</gene>
<sequence length="217" mass="23224">MASRSEWILGCAVCLGLNQALANSPADCTLIISNMERLACFDRAARTPAVVPPTRVRQANGPSTPSQAMVMANEALRGPDELGFRISVGAERSEGGQQRIVISAPAMGAPPQPYLAISCVQNISRLQLLTLAPVSRNRVQVQLSASEQPLPGRPWQVLEDGHVVDAGRGLVAIEAIKVLRAAQRIHVSSDYPALDGLVFDAQGLAPMIDQARKACRW</sequence>
<dbReference type="Pfam" id="PF11319">
    <property type="entry name" value="VasI"/>
    <property type="match status" value="1"/>
</dbReference>
<dbReference type="InterPro" id="IPR017738">
    <property type="entry name" value="T6SS-assoc_VCA0118"/>
</dbReference>
<dbReference type="RefSeq" id="WP_273909279.1">
    <property type="nucleotide sequence ID" value="NZ_JAMDGX010000010.1"/>
</dbReference>